<dbReference type="GO" id="GO:0007219">
    <property type="term" value="P:Notch signaling pathway"/>
    <property type="evidence" value="ECO:0007669"/>
    <property type="project" value="UniProtKB-KW"/>
</dbReference>
<keyword evidence="2 11" id="KW-0812">Transmembrane</keyword>
<dbReference type="Gene3D" id="1.10.472.100">
    <property type="entry name" value="Presenilin"/>
    <property type="match status" value="1"/>
</dbReference>
<keyword evidence="4 11" id="KW-0256">Endoplasmic reticulum</keyword>
<reference evidence="13" key="1">
    <citation type="submission" date="2019-03" db="EMBL/GenBank/DDBJ databases">
        <title>Long read genome sequence of the mycoparasitic Pythium oligandrum ATCC 38472 isolated from sugarbeet rhizosphere.</title>
        <authorList>
            <person name="Gaulin E."/>
        </authorList>
    </citation>
    <scope>NUCLEOTIDE SEQUENCE</scope>
    <source>
        <strain evidence="13">ATCC 38472_TT</strain>
    </source>
</reference>
<feature type="transmembrane region" description="Helical" evidence="11">
    <location>
        <begin position="451"/>
        <end position="470"/>
    </location>
</feature>
<dbReference type="InterPro" id="IPR042524">
    <property type="entry name" value="Presenilin_C"/>
</dbReference>
<evidence type="ECO:0000256" key="1">
    <source>
        <dbReference type="ARBA" id="ARBA00008604"/>
    </source>
</evidence>
<comment type="caution">
    <text evidence="13">The sequence shown here is derived from an EMBL/GenBank/DDBJ whole genome shotgun (WGS) entry which is preliminary data.</text>
</comment>
<evidence type="ECO:0000256" key="5">
    <source>
        <dbReference type="ARBA" id="ARBA00022976"/>
    </source>
</evidence>
<organism evidence="13 14">
    <name type="scientific">Pythium oligandrum</name>
    <name type="common">Mycoparasitic fungus</name>
    <dbReference type="NCBI Taxonomy" id="41045"/>
    <lineage>
        <taxon>Eukaryota</taxon>
        <taxon>Sar</taxon>
        <taxon>Stramenopiles</taxon>
        <taxon>Oomycota</taxon>
        <taxon>Peronosporomycetes</taxon>
        <taxon>Pythiales</taxon>
        <taxon>Pythiaceae</taxon>
        <taxon>Pythium</taxon>
    </lineage>
</organism>
<feature type="transmembrane region" description="Helical" evidence="11">
    <location>
        <begin position="181"/>
        <end position="200"/>
    </location>
</feature>
<evidence type="ECO:0000256" key="10">
    <source>
        <dbReference type="ARBA" id="ARBA00066080"/>
    </source>
</evidence>
<keyword evidence="6 11" id="KW-1133">Transmembrane helix</keyword>
<evidence type="ECO:0000256" key="2">
    <source>
        <dbReference type="ARBA" id="ARBA00022692"/>
    </source>
</evidence>
<dbReference type="InterPro" id="IPR006639">
    <property type="entry name" value="Preselin/SPP"/>
</dbReference>
<evidence type="ECO:0000256" key="4">
    <source>
        <dbReference type="ARBA" id="ARBA00022824"/>
    </source>
</evidence>
<keyword evidence="5 11" id="KW-0914">Notch signaling pathway</keyword>
<feature type="transmembrane region" description="Helical" evidence="11">
    <location>
        <begin position="117"/>
        <end position="139"/>
    </location>
</feature>
<keyword evidence="7 11" id="KW-0333">Golgi apparatus</keyword>
<evidence type="ECO:0000256" key="11">
    <source>
        <dbReference type="RuleBase" id="RU361148"/>
    </source>
</evidence>
<dbReference type="GO" id="GO:0016485">
    <property type="term" value="P:protein processing"/>
    <property type="evidence" value="ECO:0007669"/>
    <property type="project" value="InterPro"/>
</dbReference>
<evidence type="ECO:0000256" key="3">
    <source>
        <dbReference type="ARBA" id="ARBA00022801"/>
    </source>
</evidence>
<evidence type="ECO:0000256" key="7">
    <source>
        <dbReference type="ARBA" id="ARBA00023034"/>
    </source>
</evidence>
<evidence type="ECO:0000256" key="9">
    <source>
        <dbReference type="ARBA" id="ARBA00053367"/>
    </source>
</evidence>
<feature type="transmembrane region" description="Helical" evidence="11">
    <location>
        <begin position="421"/>
        <end position="445"/>
    </location>
</feature>
<protein>
    <recommendedName>
        <fullName evidence="11">Presenilin</fullName>
        <ecNumber evidence="11">3.4.23.-</ecNumber>
    </recommendedName>
</protein>
<evidence type="ECO:0000256" key="8">
    <source>
        <dbReference type="ARBA" id="ARBA00023136"/>
    </source>
</evidence>
<dbReference type="GO" id="GO:0005789">
    <property type="term" value="C:endoplasmic reticulum membrane"/>
    <property type="evidence" value="ECO:0007669"/>
    <property type="project" value="UniProtKB-SubCell"/>
</dbReference>
<comment type="subunit">
    <text evidence="10">Homodimer. Component of the gamma-secretase complex, a complex composed of a presenilin homodimer, nicastrin, aph1 and pen2.</text>
</comment>
<keyword evidence="14" id="KW-1185">Reference proteome</keyword>
<feature type="transmembrane region" description="Helical" evidence="11">
    <location>
        <begin position="230"/>
        <end position="249"/>
    </location>
</feature>
<comment type="function">
    <text evidence="9">Probable catalytic subunit of the gamma-secretase complex, an endoprotease complex that catalyzes the intramembrane cleavage of integral membrane proteins such as Notch receptors. Requires the other members of the gamma-secretase complex to have a protease activity.</text>
</comment>
<sequence length="484" mass="54160">MGRSPTAAALCGSPATMDVEEDVHERLLQSQDRANRSRRHSADDEEEDDAFTHEELLHSIGSFSAVVWPVTVTMLLASIVSLNVVDPAMAQALADAYLVYGPDTDTTASDGTKFEQAVVNALVIVSFFLVATFVIVACYKFNFNRILIGYMMFSSAMLLGLLGGNIVLITISQLELPVDAISFWAGMYNFAVVGVIAVFYQKGTPTWLAQIYLVLTSVIMAWQLGQFPEWSTWALVVVLAFYDLCAVLTPCGPLKWLVKLVQQEGRPLPGLLYEAEVKRDRPLYTPPSTQTQRPESAVPRHETTQPDKYYQCEAEIPLRLGSPDASPTLISRKQEVPVSPSRHNDVLKHRLEQFYAQHNPAAIPRIDRIIERYRGREADLWHDLYQKYVSDQGDEDSTIKLGLGDFVFYSVLVSRAAMFDFAAMIGCLISILMGLGGTLFLLGIYKKALPALPISILLAVTMYFWMRLVYFPFFEMTLEMQVAH</sequence>
<dbReference type="GO" id="GO:0044351">
    <property type="term" value="P:macropinocytosis"/>
    <property type="evidence" value="ECO:0007669"/>
    <property type="project" value="UniProtKB-ARBA"/>
</dbReference>
<dbReference type="GO" id="GO:0000139">
    <property type="term" value="C:Golgi membrane"/>
    <property type="evidence" value="ECO:0007669"/>
    <property type="project" value="UniProtKB-SubCell"/>
</dbReference>
<comment type="subcellular location">
    <subcellularLocation>
        <location evidence="11">Endoplasmic reticulum membrane</location>
        <topology evidence="11">Multi-pass membrane protein</topology>
    </subcellularLocation>
    <subcellularLocation>
        <location evidence="11">Golgi apparatus membrane</location>
        <topology evidence="11">Multi-pass membrane protein</topology>
    </subcellularLocation>
</comment>
<feature type="region of interest" description="Disordered" evidence="12">
    <location>
        <begin position="283"/>
        <end position="304"/>
    </location>
</feature>
<comment type="function">
    <text evidence="11">Probable subunit of the gamma-secretase complex, an endoprotease complex that catalyzes the intramembrane cleavage of integral membrane proteins such as Notch receptors.</text>
</comment>
<dbReference type="GO" id="GO:0006509">
    <property type="term" value="P:membrane protein ectodomain proteolysis"/>
    <property type="evidence" value="ECO:0007669"/>
    <property type="project" value="TreeGrafter"/>
</dbReference>
<comment type="similarity">
    <text evidence="1 11">Belongs to the peptidase A22A family.</text>
</comment>
<dbReference type="GO" id="GO:0070765">
    <property type="term" value="C:gamma-secretase complex"/>
    <property type="evidence" value="ECO:0007669"/>
    <property type="project" value="UniProtKB-ARBA"/>
</dbReference>
<dbReference type="GO" id="GO:0042500">
    <property type="term" value="F:aspartic endopeptidase activity, intramembrane cleaving"/>
    <property type="evidence" value="ECO:0007669"/>
    <property type="project" value="InterPro"/>
</dbReference>
<dbReference type="FunFam" id="1.10.472.100:FF:000003">
    <property type="entry name" value="Presenilin"/>
    <property type="match status" value="1"/>
</dbReference>
<feature type="region of interest" description="Disordered" evidence="12">
    <location>
        <begin position="25"/>
        <end position="48"/>
    </location>
</feature>
<proteinExistence type="inferred from homology"/>
<evidence type="ECO:0000256" key="12">
    <source>
        <dbReference type="SAM" id="MobiDB-lite"/>
    </source>
</evidence>
<name>A0A8K1C597_PYTOL</name>
<dbReference type="AlphaFoldDB" id="A0A8K1C597"/>
<evidence type="ECO:0000313" key="13">
    <source>
        <dbReference type="EMBL" id="TMW56696.1"/>
    </source>
</evidence>
<evidence type="ECO:0000313" key="14">
    <source>
        <dbReference type="Proteomes" id="UP000794436"/>
    </source>
</evidence>
<dbReference type="PANTHER" id="PTHR10202:SF13">
    <property type="entry name" value="PRESENILIN HOMOLOG"/>
    <property type="match status" value="1"/>
</dbReference>
<keyword evidence="8 11" id="KW-0472">Membrane</keyword>
<dbReference type="Proteomes" id="UP000794436">
    <property type="component" value="Unassembled WGS sequence"/>
</dbReference>
<dbReference type="OrthoDB" id="432970at2759"/>
<dbReference type="PRINTS" id="PR01072">
    <property type="entry name" value="PRESENILIN"/>
</dbReference>
<dbReference type="SMART" id="SM00730">
    <property type="entry name" value="PSN"/>
    <property type="match status" value="1"/>
</dbReference>
<dbReference type="PANTHER" id="PTHR10202">
    <property type="entry name" value="PRESENILIN"/>
    <property type="match status" value="1"/>
</dbReference>
<keyword evidence="11" id="KW-0645">Protease</keyword>
<evidence type="ECO:0000256" key="6">
    <source>
        <dbReference type="ARBA" id="ARBA00022989"/>
    </source>
</evidence>
<dbReference type="InterPro" id="IPR001108">
    <property type="entry name" value="Peptidase_A22A"/>
</dbReference>
<comment type="domain">
    <text evidence="11">The PAL motif is required for normal active site conformation.</text>
</comment>
<dbReference type="EC" id="3.4.23.-" evidence="11"/>
<dbReference type="Pfam" id="PF01080">
    <property type="entry name" value="Presenilin"/>
    <property type="match status" value="1"/>
</dbReference>
<feature type="transmembrane region" description="Helical" evidence="11">
    <location>
        <begin position="146"/>
        <end position="169"/>
    </location>
</feature>
<feature type="transmembrane region" description="Helical" evidence="11">
    <location>
        <begin position="65"/>
        <end position="85"/>
    </location>
</feature>
<accession>A0A8K1C597</accession>
<gene>
    <name evidence="13" type="ORF">Poli38472_006706</name>
</gene>
<feature type="transmembrane region" description="Helical" evidence="11">
    <location>
        <begin position="207"/>
        <end position="224"/>
    </location>
</feature>
<keyword evidence="3 11" id="KW-0378">Hydrolase</keyword>
<dbReference type="EMBL" id="SPLM01000145">
    <property type="protein sequence ID" value="TMW56696.1"/>
    <property type="molecule type" value="Genomic_DNA"/>
</dbReference>